<sequence length="114" mass="13272">MEEKVKRTRSSNFTNKEKAIFVDVLPDYLNVIENKKTDGISVRHKECAWEKLANEYNSHPEVTKRTVKQLKVFYDSFKRQSKKNYVNEKVALYQTGGGLPTVPKIMTLAINFCR</sequence>
<dbReference type="Proteomes" id="UP001148838">
    <property type="component" value="Unassembled WGS sequence"/>
</dbReference>
<keyword evidence="8" id="KW-1185">Reference proteome</keyword>
<dbReference type="Pfam" id="PF13873">
    <property type="entry name" value="Myb_DNA-bind_5"/>
    <property type="match status" value="1"/>
</dbReference>
<keyword evidence="4" id="KW-0804">Transcription</keyword>
<dbReference type="PANTHER" id="PTHR21411">
    <property type="entry name" value="APONTIC"/>
    <property type="match status" value="1"/>
</dbReference>
<evidence type="ECO:0000256" key="3">
    <source>
        <dbReference type="ARBA" id="ARBA00023015"/>
    </source>
</evidence>
<evidence type="ECO:0000256" key="1">
    <source>
        <dbReference type="ARBA" id="ARBA00011764"/>
    </source>
</evidence>
<evidence type="ECO:0000313" key="7">
    <source>
        <dbReference type="EMBL" id="KAJ4425558.1"/>
    </source>
</evidence>
<accession>A0ABQ8RV50</accession>
<reference evidence="7 8" key="1">
    <citation type="journal article" date="2022" name="Allergy">
        <title>Genome assembly and annotation of Periplaneta americana reveal a comprehensive cockroach allergen profile.</title>
        <authorList>
            <person name="Wang L."/>
            <person name="Xiong Q."/>
            <person name="Saelim N."/>
            <person name="Wang L."/>
            <person name="Nong W."/>
            <person name="Wan A.T."/>
            <person name="Shi M."/>
            <person name="Liu X."/>
            <person name="Cao Q."/>
            <person name="Hui J.H.L."/>
            <person name="Sookrung N."/>
            <person name="Leung T.F."/>
            <person name="Tungtrongchitr A."/>
            <person name="Tsui S.K.W."/>
        </authorList>
    </citation>
    <scope>NUCLEOTIDE SEQUENCE [LARGE SCALE GENOMIC DNA]</scope>
    <source>
        <strain evidence="7">PWHHKU_190912</strain>
    </source>
</reference>
<dbReference type="EMBL" id="JAJSOF020000042">
    <property type="protein sequence ID" value="KAJ4425558.1"/>
    <property type="molecule type" value="Genomic_DNA"/>
</dbReference>
<evidence type="ECO:0000256" key="2">
    <source>
        <dbReference type="ARBA" id="ARBA00016807"/>
    </source>
</evidence>
<evidence type="ECO:0000256" key="4">
    <source>
        <dbReference type="ARBA" id="ARBA00023163"/>
    </source>
</evidence>
<feature type="domain" description="Myb/SANT-like DNA-binding" evidence="6">
    <location>
        <begin position="9"/>
        <end position="85"/>
    </location>
</feature>
<evidence type="ECO:0000256" key="5">
    <source>
        <dbReference type="ARBA" id="ARBA00025466"/>
    </source>
</evidence>
<protein>
    <recommendedName>
        <fullName evidence="2">Regulatory protein zeste</fullName>
    </recommendedName>
</protein>
<dbReference type="InterPro" id="IPR028002">
    <property type="entry name" value="Myb_DNA-bind_5"/>
</dbReference>
<comment type="subunit">
    <text evidence="1">Self-associates forming complexes of several hundred monomers.</text>
</comment>
<keyword evidence="3" id="KW-0805">Transcription regulation</keyword>
<comment type="caution">
    <text evidence="7">The sequence shown here is derived from an EMBL/GenBank/DDBJ whole genome shotgun (WGS) entry which is preliminary data.</text>
</comment>
<organism evidence="7 8">
    <name type="scientific">Periplaneta americana</name>
    <name type="common">American cockroach</name>
    <name type="synonym">Blatta americana</name>
    <dbReference type="NCBI Taxonomy" id="6978"/>
    <lineage>
        <taxon>Eukaryota</taxon>
        <taxon>Metazoa</taxon>
        <taxon>Ecdysozoa</taxon>
        <taxon>Arthropoda</taxon>
        <taxon>Hexapoda</taxon>
        <taxon>Insecta</taxon>
        <taxon>Pterygota</taxon>
        <taxon>Neoptera</taxon>
        <taxon>Polyneoptera</taxon>
        <taxon>Dictyoptera</taxon>
        <taxon>Blattodea</taxon>
        <taxon>Blattoidea</taxon>
        <taxon>Blattidae</taxon>
        <taxon>Blattinae</taxon>
        <taxon>Periplaneta</taxon>
    </lineage>
</organism>
<gene>
    <name evidence="7" type="ORF">ANN_27753</name>
</gene>
<evidence type="ECO:0000259" key="6">
    <source>
        <dbReference type="Pfam" id="PF13873"/>
    </source>
</evidence>
<dbReference type="PANTHER" id="PTHR21411:SF0">
    <property type="entry name" value="REGULATORY PROTEIN ZESTE"/>
    <property type="match status" value="1"/>
</dbReference>
<comment type="function">
    <text evidence="5">Involved in transvection phenomena (= synapsis-dependent gene expression), where the synaptic pairing of chromosomes carrying genes with which zeste interacts influences the expression of these genes. Zeste binds to DNA and stimulates transcription from a nearby promoter.</text>
</comment>
<proteinExistence type="predicted"/>
<evidence type="ECO:0000313" key="8">
    <source>
        <dbReference type="Proteomes" id="UP001148838"/>
    </source>
</evidence>
<name>A0ABQ8RV50_PERAM</name>